<dbReference type="InterPro" id="IPR000357">
    <property type="entry name" value="HEAT"/>
</dbReference>
<dbReference type="GO" id="GO:0006606">
    <property type="term" value="P:protein import into nucleus"/>
    <property type="evidence" value="ECO:0007669"/>
    <property type="project" value="InterPro"/>
</dbReference>
<proteinExistence type="predicted"/>
<evidence type="ECO:0000313" key="14">
    <source>
        <dbReference type="Proteomes" id="UP000613177"/>
    </source>
</evidence>
<dbReference type="Pfam" id="PF13513">
    <property type="entry name" value="HEAT_EZ"/>
    <property type="match status" value="1"/>
</dbReference>
<dbReference type="InterPro" id="IPR011989">
    <property type="entry name" value="ARM-like"/>
</dbReference>
<dbReference type="InterPro" id="IPR034085">
    <property type="entry name" value="TOG"/>
</dbReference>
<evidence type="ECO:0000256" key="11">
    <source>
        <dbReference type="SAM" id="MobiDB-lite"/>
    </source>
</evidence>
<evidence type="ECO:0000256" key="9">
    <source>
        <dbReference type="PROSITE-ProRule" id="PRU00103"/>
    </source>
</evidence>
<dbReference type="GO" id="GO:0005737">
    <property type="term" value="C:cytoplasm"/>
    <property type="evidence" value="ECO:0007669"/>
    <property type="project" value="UniProtKB-SubCell"/>
</dbReference>
<feature type="domain" description="Importin N-terminal" evidence="12">
    <location>
        <begin position="1721"/>
        <end position="1788"/>
    </location>
</feature>
<dbReference type="InterPro" id="IPR040122">
    <property type="entry name" value="Importin_beta"/>
</dbReference>
<feature type="region of interest" description="Disordered" evidence="11">
    <location>
        <begin position="1639"/>
        <end position="1660"/>
    </location>
</feature>
<evidence type="ECO:0000256" key="1">
    <source>
        <dbReference type="ARBA" id="ARBA00004123"/>
    </source>
</evidence>
<dbReference type="Pfam" id="PF02985">
    <property type="entry name" value="HEAT"/>
    <property type="match status" value="1"/>
</dbReference>
<evidence type="ECO:0000256" key="5">
    <source>
        <dbReference type="ARBA" id="ARBA00022737"/>
    </source>
</evidence>
<dbReference type="PROSITE" id="PS50166">
    <property type="entry name" value="IMPORTIN_B_NT"/>
    <property type="match status" value="1"/>
</dbReference>
<feature type="coiled-coil region" evidence="10">
    <location>
        <begin position="597"/>
        <end position="659"/>
    </location>
</feature>
<sequence>MFTGDDTEGLKKALEYESLQEQYNKLQQLFNEISEKNTALQNEAETTKTELNTLKTQTETTESSKRELEIKCASLANQEKQLRDIIDNTFQQLNEKRDALQRAHTDLGELRLKLTQTTVDADTIRSNVSKITDEKNELERKYAFSIKRETEINERLLSVQRDYDNFRKDSEADRIKCEEQINYLRKEKDTASDYTEELRLQLEHSKQSVIDLESKYNQVVAERDQLVLNMASTSKAYKELLTLYEEHVAHNDANMSKLESELTALTAEKDSLQTKYSSLERNLEEERELRRAQLQQFTGVPDDTTSKSSSNLLDLIRDYQKLNRHPEDIYQDFFELREKYQKVLSNATQASNVAETMTRKLNENQNLFNRLYRELEDSKSKSKKLSHTVLAEEAKRSELEKSNKLLKNTVSDLADEKKNLEASLNDTTYQLQYLLTDVQRRNAPIPSALRESAELLTAAQVSPNIPHDQIVFKDVAELQDLNTKLVSEVRTLREQVTSTSNEISHANTKRNSDIESYKNALNEAKQTITSLSSTSEDLQKQLNTLTTECTNYKNLISQLGDGDVSTKFEQMQHRQELQRKEMDITFESYCAETTVEINKLKEELLTARTSASEAKTQLTQVNVEIANLRRKQINLSSRLEQREKELQSYQRENHNLQECIASRDLELSNTKSELIDFKKRTDRLYDENTSLNSRLEATTAAYNATKETMGSQSINHSHMNSLLETINHRMEVFADTSSENAKQYKDTIEKLNRDLQHARDCLSIAEKELDGYKSIDQQEIKDKYNTSVIEIRLLKTKISDLEKQVSNVNQERIIAQTKLATAEEQIKTLTATVEGTNTSSDVSSSDSTTCNEHLRLLAQAEDRIRTLESDIENYHTVITSNESKIELLAKERANMATQNQEAIDRLLKELEIKTAAVDIVQTEADKSIAEYKTLHEKVLSTQAELIQEKTELQERVQVLDTENTAKENELQDQRQMVEEKTNALNEVEGKLDAQIKTAEEYRQTIATLRADVSNLTFEITEYKSKAEAATASVESVTANYKREAAEWAEFEDNLKKNLAESEKQREELVNKVETLVKKYDEWQSSVNNDASVDSTAFDRASTDIIHQLRDANKLLRIERDANESKYRYEHDNLKRAEAEMDRVKKQVEYLQTDCERLRQETKSYSQKHSTETEDCKMRCDAFMTQNHKLTQENKRLKEREERAQAELEKKITELDPLINKVSALEAQLKLTQEENEMLSKSQQEWSSRSAQLLSKYNRIDPAEIDRVKSELETTKQELETVKAEKIVLEKNVEDLQAQANKCDTERAGLATKANDRGRLAFEFKKKLLEAEKKLTESEKKLSESESKLKENENKLRLAETASATASTQINNNSNAVKEMETLEEEKKKAEESLKTRMDEYTSLEKKYNSILHRARQLQQEKIKSLEELKTLRAESPTLKAKITQLEADLANVNKTLTDNSIELTRLKAQNSMIVNKNNRLQKELDLIKAQASSSTLSAAASALQASSSPITESPSASPIINTHMQDVSTPPIQITTSNTEVSVAPTAVPEIEESVVATPGIEADVDIEELNGTPVAELEDALDEEEEATNAEVAEDIAAAEVTEEVSETPAAPSTSTEVVETEVINETVSAEVGEITATKEEESTTEVTESTTHAEEELAEAKQDSIVVVGEKRTREDEEEGEVGSPSKKYVMLLEQFLAGLDELLTNLAQAQDSETIRNATSALNTQYYASSDCVPALVEIISRSPHFQVRQLAAVELRKRITKWWSQTPEAVKVNLRAQLLNIALNEQHQAVRHSIARVISSVASIDMPDEKWPTLLNFLNESCASANPAHREIGIYCLYTLFEVIADFFMNNTGSLFDLFNKLIVDAESKPVRITTVLVLGKLSEFVDSEDKSTIKMFKAIIPRMVNVLEECIKDDDEDNASQIFEVFDTLLMLDAPLLNDHLTNLIDFFLTIGANAELEDNIRVLALSFLMWAAVYKQNKIRHLKLVGHIVERLMPIGTEEDPEDIDEDSASRVAYKVLNALATNIPPQQIFPVVMPFVLNYIQNPNPNYRKASMMAFAVTVEGCTDIIANKLNELLPLVCTGLQDPEIMVRRAACMALGCLAEEMPNDISEHHQVLLPLVFQLMNDNNAEVTKHACNALDAILEGLGSDIVQYLQVLMEKLLLLLEHAPQTETRATVIAAIGSAAHAAGDDFRPYFPEVLPRIVQFMSMKETPEEQLLRGVASDTAGSIAEAVGAEVFRPYVQNLMGLAVEQLQLDSPRLRECSFALFSNFARVFGEEFAAYLPTIMPEIIASCKAEEKNETVLDEEVDLTTGGVDDDLDDDFENFNFNSAIADEKEFAVDALGELFANTKTHFLPYVDVSLIELQKLTSHIFDGVRKSATQSLFTFLKTLYAMSNPAPWTAGVPATYSVHENVQSLINTVVPMTLELWKEEDDRTVVVQTCQEFVTALRLMGPIIVNECLEDIAQNLLEIFEKKSICQQAFDDGDYDEEDDDLESESVLISSAGDLVAALCETVGPNFAKYFEVYMPLIVKYYKPTKTQAERSMAIGCLGECVGGLKSAATPYTERLLQLFVKACSDEDELVRSNAAFALGSLAVNTQVDLSQHYPALLTALSPLFSNQTIPNTVDNAAGAVARLILAHPEAVPLDQVLPTFTNALPLKADYEENVPVFDCIFKLFSSHNSFVFGNLPQFLHIFNQVLSDEDQLKENTRAHLIELIRALNVQSPNLNIASSELARFL</sequence>
<dbReference type="InterPro" id="IPR057672">
    <property type="entry name" value="TPR_IPO4/5"/>
</dbReference>
<evidence type="ECO:0000256" key="3">
    <source>
        <dbReference type="ARBA" id="ARBA00022448"/>
    </source>
</evidence>
<dbReference type="SUPFAM" id="SSF48371">
    <property type="entry name" value="ARM repeat"/>
    <property type="match status" value="2"/>
</dbReference>
<keyword evidence="4" id="KW-0963">Cytoplasm</keyword>
<evidence type="ECO:0000259" key="12">
    <source>
        <dbReference type="PROSITE" id="PS50166"/>
    </source>
</evidence>
<evidence type="ECO:0000313" key="13">
    <source>
        <dbReference type="EMBL" id="KAG2234390.1"/>
    </source>
</evidence>
<dbReference type="InterPro" id="IPR016024">
    <property type="entry name" value="ARM-type_fold"/>
</dbReference>
<keyword evidence="3" id="KW-0813">Transport</keyword>
<dbReference type="InterPro" id="IPR058584">
    <property type="entry name" value="IMB1_TNPO1-like_TPR"/>
</dbReference>
<dbReference type="Gene3D" id="1.10.287.1490">
    <property type="match status" value="1"/>
</dbReference>
<dbReference type="GO" id="GO:0031267">
    <property type="term" value="F:small GTPase binding"/>
    <property type="evidence" value="ECO:0007669"/>
    <property type="project" value="InterPro"/>
</dbReference>
<keyword evidence="5" id="KW-0677">Repeat</keyword>
<evidence type="ECO:0000256" key="6">
    <source>
        <dbReference type="ARBA" id="ARBA00022927"/>
    </source>
</evidence>
<evidence type="ECO:0000256" key="2">
    <source>
        <dbReference type="ARBA" id="ARBA00004496"/>
    </source>
</evidence>
<feature type="repeat" description="HEAT" evidence="9">
    <location>
        <begin position="2121"/>
        <end position="2159"/>
    </location>
</feature>
<dbReference type="InterPro" id="IPR021133">
    <property type="entry name" value="HEAT_type_2"/>
</dbReference>
<keyword evidence="14" id="KW-1185">Reference proteome</keyword>
<feature type="coiled-coil region" evidence="10">
    <location>
        <begin position="942"/>
        <end position="1018"/>
    </location>
</feature>
<reference evidence="13" key="1">
    <citation type="submission" date="2021-01" db="EMBL/GenBank/DDBJ databases">
        <title>Metabolic potential, ecology and presence of endohyphal bacteria is reflected in genomic diversity of Mucoromycotina.</title>
        <authorList>
            <person name="Muszewska A."/>
            <person name="Okrasinska A."/>
            <person name="Steczkiewicz K."/>
            <person name="Drgas O."/>
            <person name="Orlowska M."/>
            <person name="Perlinska-Lenart U."/>
            <person name="Aleksandrzak-Piekarczyk T."/>
            <person name="Szatraj K."/>
            <person name="Zielenkiewicz U."/>
            <person name="Pilsyk S."/>
            <person name="Malc E."/>
            <person name="Mieczkowski P."/>
            <person name="Kruszewska J.S."/>
            <person name="Biernat P."/>
            <person name="Pawlowska J."/>
        </authorList>
    </citation>
    <scope>NUCLEOTIDE SEQUENCE</scope>
    <source>
        <strain evidence="13">WA0000018081</strain>
    </source>
</reference>
<feature type="coiled-coil region" evidence="10">
    <location>
        <begin position="396"/>
        <end position="423"/>
    </location>
</feature>
<comment type="subcellular location">
    <subcellularLocation>
        <location evidence="2">Cytoplasm</location>
    </subcellularLocation>
    <subcellularLocation>
        <location evidence="1">Nucleus</location>
    </subcellularLocation>
</comment>
<feature type="coiled-coil region" evidence="10">
    <location>
        <begin position="255"/>
        <end position="296"/>
    </location>
</feature>
<name>A0A8H7STU1_9FUNG</name>
<dbReference type="InterPro" id="IPR001494">
    <property type="entry name" value="Importin-beta_N"/>
</dbReference>
<feature type="coiled-coil region" evidence="10">
    <location>
        <begin position="475"/>
        <end position="555"/>
    </location>
</feature>
<evidence type="ECO:0000256" key="10">
    <source>
        <dbReference type="SAM" id="Coils"/>
    </source>
</evidence>
<dbReference type="Pfam" id="PF03810">
    <property type="entry name" value="IBN_N"/>
    <property type="match status" value="1"/>
</dbReference>
<accession>A0A8H7STU1</accession>
<dbReference type="Pfam" id="PF25785">
    <property type="entry name" value="TPR"/>
    <property type="match status" value="1"/>
</dbReference>
<organism evidence="13 14">
    <name type="scientific">Thamnidium elegans</name>
    <dbReference type="NCBI Taxonomy" id="101142"/>
    <lineage>
        <taxon>Eukaryota</taxon>
        <taxon>Fungi</taxon>
        <taxon>Fungi incertae sedis</taxon>
        <taxon>Mucoromycota</taxon>
        <taxon>Mucoromycotina</taxon>
        <taxon>Mucoromycetes</taxon>
        <taxon>Mucorales</taxon>
        <taxon>Mucorineae</taxon>
        <taxon>Mucoraceae</taxon>
        <taxon>Thamnidium</taxon>
    </lineage>
</organism>
<dbReference type="Pfam" id="PF25574">
    <property type="entry name" value="TPR_IMB1"/>
    <property type="match status" value="1"/>
</dbReference>
<comment type="caution">
    <text evidence="13">The sequence shown here is derived from an EMBL/GenBank/DDBJ whole genome shotgun (WGS) entry which is preliminary data.</text>
</comment>
<dbReference type="SMART" id="SM01349">
    <property type="entry name" value="TOG"/>
    <property type="match status" value="1"/>
</dbReference>
<feature type="coiled-coil region" evidence="10">
    <location>
        <begin position="734"/>
        <end position="825"/>
    </location>
</feature>
<dbReference type="SMART" id="SM00913">
    <property type="entry name" value="IBN_N"/>
    <property type="match status" value="1"/>
</dbReference>
<dbReference type="Proteomes" id="UP000613177">
    <property type="component" value="Unassembled WGS sequence"/>
</dbReference>
<feature type="repeat" description="HEAT" evidence="9">
    <location>
        <begin position="2080"/>
        <end position="2118"/>
    </location>
</feature>
<evidence type="ECO:0000256" key="4">
    <source>
        <dbReference type="ARBA" id="ARBA00022490"/>
    </source>
</evidence>
<feature type="coiled-coil region" evidence="10">
    <location>
        <begin position="16"/>
        <end position="141"/>
    </location>
</feature>
<dbReference type="PROSITE" id="PS50077">
    <property type="entry name" value="HEAT_REPEAT"/>
    <property type="match status" value="2"/>
</dbReference>
<keyword evidence="7" id="KW-0007">Acetylation</keyword>
<dbReference type="PANTHER" id="PTHR10527">
    <property type="entry name" value="IMPORTIN BETA"/>
    <property type="match status" value="1"/>
</dbReference>
<keyword evidence="8" id="KW-0539">Nucleus</keyword>
<dbReference type="Gene3D" id="1.25.10.10">
    <property type="entry name" value="Leucine-rich Repeat Variant"/>
    <property type="match status" value="1"/>
</dbReference>
<dbReference type="GO" id="GO:0005634">
    <property type="term" value="C:nucleus"/>
    <property type="evidence" value="ECO:0007669"/>
    <property type="project" value="UniProtKB-SubCell"/>
</dbReference>
<dbReference type="Pfam" id="PF25780">
    <property type="entry name" value="TPR_IPO5"/>
    <property type="match status" value="1"/>
</dbReference>
<dbReference type="SUPFAM" id="SSF58104">
    <property type="entry name" value="Methyl-accepting chemotaxis protein (MCP) signaling domain"/>
    <property type="match status" value="1"/>
</dbReference>
<keyword evidence="10" id="KW-0175">Coiled coil</keyword>
<protein>
    <recommendedName>
        <fullName evidence="12">Importin N-terminal domain-containing protein</fullName>
    </recommendedName>
</protein>
<feature type="coiled-coil region" evidence="10">
    <location>
        <begin position="850"/>
        <end position="905"/>
    </location>
</feature>
<dbReference type="EMBL" id="JAEPRE010000054">
    <property type="protein sequence ID" value="KAG2234390.1"/>
    <property type="molecule type" value="Genomic_DNA"/>
</dbReference>
<evidence type="ECO:0000256" key="7">
    <source>
        <dbReference type="ARBA" id="ARBA00022990"/>
    </source>
</evidence>
<keyword evidence="6" id="KW-0653">Protein transport</keyword>
<evidence type="ECO:0000256" key="8">
    <source>
        <dbReference type="ARBA" id="ARBA00023242"/>
    </source>
</evidence>
<dbReference type="InterPro" id="IPR057974">
    <property type="entry name" value="NUA/TPR/MLP1-2-like_dom"/>
</dbReference>
<feature type="coiled-coil region" evidence="10">
    <location>
        <begin position="1051"/>
        <end position="1085"/>
    </location>
</feature>
<feature type="region of interest" description="Disordered" evidence="11">
    <location>
        <begin position="1334"/>
        <end position="1353"/>
    </location>
</feature>
<gene>
    <name evidence="13" type="ORF">INT48_003617</name>
</gene>